<evidence type="ECO:0000313" key="5">
    <source>
        <dbReference type="EMBL" id="EGJ50421.1"/>
    </source>
</evidence>
<reference evidence="5 6" key="1">
    <citation type="journal article" date="2011" name="J. Bacteriol.">
        <title>Genome sequence of the mercury-methylating and pleomorphic Desulfovibrio africanus Strain Walvis Bay.</title>
        <authorList>
            <person name="Brown S.D."/>
            <person name="Wall J.D."/>
            <person name="Kucken A.M."/>
            <person name="Gilmour C.C."/>
            <person name="Podar M."/>
            <person name="Brandt C.C."/>
            <person name="Teshima H."/>
            <person name="Detter J.C."/>
            <person name="Han C.S."/>
            <person name="Land M.L."/>
            <person name="Lucas S."/>
            <person name="Han J."/>
            <person name="Pennacchio L."/>
            <person name="Nolan M."/>
            <person name="Pitluck S."/>
            <person name="Woyke T."/>
            <person name="Goodwin L."/>
            <person name="Palumbo A.V."/>
            <person name="Elias D.A."/>
        </authorList>
    </citation>
    <scope>NUCLEOTIDE SEQUENCE [LARGE SCALE GENOMIC DNA]</scope>
    <source>
        <strain evidence="5 6">Walvis Bay</strain>
    </source>
</reference>
<evidence type="ECO:0000256" key="1">
    <source>
        <dbReference type="ARBA" id="ARBA00008754"/>
    </source>
</evidence>
<organism evidence="5 6">
    <name type="scientific">Desulfocurvibacter africanus subsp. africanus str. Walvis Bay</name>
    <dbReference type="NCBI Taxonomy" id="690850"/>
    <lineage>
        <taxon>Bacteria</taxon>
        <taxon>Pseudomonadati</taxon>
        <taxon>Thermodesulfobacteriota</taxon>
        <taxon>Desulfovibrionia</taxon>
        <taxon>Desulfovibrionales</taxon>
        <taxon>Desulfovibrionaceae</taxon>
        <taxon>Desulfocurvibacter</taxon>
    </lineage>
</organism>
<dbReference type="Proteomes" id="UP000007844">
    <property type="component" value="Chromosome"/>
</dbReference>
<evidence type="ECO:0000256" key="3">
    <source>
        <dbReference type="PIRSR" id="PIRSR005384-1"/>
    </source>
</evidence>
<dbReference type="NCBIfam" id="NF004051">
    <property type="entry name" value="PRK05571.1"/>
    <property type="match status" value="1"/>
</dbReference>
<feature type="binding site" evidence="4">
    <location>
        <position position="135"/>
    </location>
    <ligand>
        <name>D-ribulose 5-phosphate</name>
        <dbReference type="ChEBI" id="CHEBI:58121"/>
    </ligand>
</feature>
<dbReference type="GO" id="GO:0009052">
    <property type="term" value="P:pentose-phosphate shunt, non-oxidative branch"/>
    <property type="evidence" value="ECO:0007669"/>
    <property type="project" value="TreeGrafter"/>
</dbReference>
<dbReference type="NCBIfam" id="TIGR00689">
    <property type="entry name" value="rpiB_lacA_lacB"/>
    <property type="match status" value="1"/>
</dbReference>
<dbReference type="GO" id="GO:0004751">
    <property type="term" value="F:ribose-5-phosphate isomerase activity"/>
    <property type="evidence" value="ECO:0007669"/>
    <property type="project" value="TreeGrafter"/>
</dbReference>
<dbReference type="Pfam" id="PF02502">
    <property type="entry name" value="LacAB_rpiB"/>
    <property type="match status" value="1"/>
</dbReference>
<dbReference type="RefSeq" id="WP_014260165.1">
    <property type="nucleotide sequence ID" value="NC_016629.1"/>
</dbReference>
<dbReference type="PANTHER" id="PTHR30345">
    <property type="entry name" value="RIBOSE-5-PHOSPHATE ISOMERASE B"/>
    <property type="match status" value="1"/>
</dbReference>
<feature type="binding site" evidence="4">
    <location>
        <position position="102"/>
    </location>
    <ligand>
        <name>D-ribulose 5-phosphate</name>
        <dbReference type="ChEBI" id="CHEBI:58121"/>
    </ligand>
</feature>
<keyword evidence="6" id="KW-1185">Reference proteome</keyword>
<dbReference type="NCBIfam" id="TIGR01120">
    <property type="entry name" value="rpiB"/>
    <property type="match status" value="1"/>
</dbReference>
<feature type="binding site" evidence="4">
    <location>
        <position position="112"/>
    </location>
    <ligand>
        <name>D-ribulose 5-phosphate</name>
        <dbReference type="ChEBI" id="CHEBI:58121"/>
    </ligand>
</feature>
<feature type="binding site" evidence="4">
    <location>
        <position position="139"/>
    </location>
    <ligand>
        <name>D-ribulose 5-phosphate</name>
        <dbReference type="ChEBI" id="CHEBI:58121"/>
    </ligand>
</feature>
<evidence type="ECO:0000313" key="6">
    <source>
        <dbReference type="Proteomes" id="UP000007844"/>
    </source>
</evidence>
<dbReference type="EMBL" id="CP003221">
    <property type="protein sequence ID" value="EGJ50421.1"/>
    <property type="molecule type" value="Genomic_DNA"/>
</dbReference>
<evidence type="ECO:0000256" key="4">
    <source>
        <dbReference type="PIRSR" id="PIRSR005384-2"/>
    </source>
</evidence>
<sequence length="152" mass="16395">MPFMSIYLASDHGGFRLKQELREHLAKRGVKVTDLGPDCIESCDYPPYARAVCQRVLENEASLGILVCGTGLGMSMAANRLPGIRAALCSDEFSARMAREHNDANVLCLGERVVGPGLAAAMVDVFLCTAFQGGRHQRRIDLIETPGADVSS</sequence>
<dbReference type="HOGENOM" id="CLU_091396_4_1_7"/>
<evidence type="ECO:0000256" key="2">
    <source>
        <dbReference type="ARBA" id="ARBA00023235"/>
    </source>
</evidence>
<dbReference type="InterPro" id="IPR036569">
    <property type="entry name" value="RpiB_LacA_LacB_sf"/>
</dbReference>
<dbReference type="AlphaFoldDB" id="F3Z3W9"/>
<dbReference type="Gene3D" id="3.40.1400.10">
    <property type="entry name" value="Sugar-phosphate isomerase, RpiB/LacA/LacB"/>
    <property type="match status" value="1"/>
</dbReference>
<name>F3Z3W9_DESAF</name>
<keyword evidence="2 5" id="KW-0413">Isomerase</keyword>
<protein>
    <submittedName>
        <fullName evidence="5">Sugar-phosphate isomerase, RpiB/LacA/LacB family</fullName>
    </submittedName>
</protein>
<dbReference type="STRING" id="690850.Desaf_2092"/>
<dbReference type="KEGG" id="daf:Desaf_2092"/>
<comment type="similarity">
    <text evidence="1">Belongs to the LacAB/RpiB family.</text>
</comment>
<dbReference type="SUPFAM" id="SSF89623">
    <property type="entry name" value="Ribose/Galactose isomerase RpiB/AlsB"/>
    <property type="match status" value="1"/>
</dbReference>
<feature type="binding site" evidence="4">
    <location>
        <begin position="11"/>
        <end position="12"/>
    </location>
    <ligand>
        <name>D-ribulose 5-phosphate</name>
        <dbReference type="ChEBI" id="CHEBI:58121"/>
    </ligand>
</feature>
<proteinExistence type="inferred from homology"/>
<feature type="active site" description="Proton donor" evidence="3">
    <location>
        <position position="101"/>
    </location>
</feature>
<feature type="binding site" evidence="4">
    <location>
        <begin position="69"/>
        <end position="73"/>
    </location>
    <ligand>
        <name>D-ribulose 5-phosphate</name>
        <dbReference type="ChEBI" id="CHEBI:58121"/>
    </ligand>
</feature>
<dbReference type="PANTHER" id="PTHR30345:SF0">
    <property type="entry name" value="DNA DAMAGE-REPAIR_TOLERATION PROTEIN DRT102"/>
    <property type="match status" value="1"/>
</dbReference>
<dbReference type="PIRSF" id="PIRSF005384">
    <property type="entry name" value="RpiB_LacA_B"/>
    <property type="match status" value="1"/>
</dbReference>
<gene>
    <name evidence="5" type="ORF">Desaf_2092</name>
</gene>
<dbReference type="InterPro" id="IPR003500">
    <property type="entry name" value="RpiB_LacA_LacB"/>
</dbReference>
<feature type="active site" description="Proton acceptor" evidence="3">
    <location>
        <position position="68"/>
    </location>
</feature>
<dbReference type="InterPro" id="IPR004785">
    <property type="entry name" value="RpiB"/>
</dbReference>
<dbReference type="GO" id="GO:0019316">
    <property type="term" value="P:D-allose catabolic process"/>
    <property type="evidence" value="ECO:0007669"/>
    <property type="project" value="TreeGrafter"/>
</dbReference>
<dbReference type="eggNOG" id="COG0698">
    <property type="taxonomic scope" value="Bacteria"/>
</dbReference>
<accession>F3Z3W9</accession>